<dbReference type="InterPro" id="IPR036217">
    <property type="entry name" value="MethylDNA_cys_MeTrfase_DNAb"/>
</dbReference>
<dbReference type="GO" id="GO:0006281">
    <property type="term" value="P:DNA repair"/>
    <property type="evidence" value="ECO:0007669"/>
    <property type="project" value="UniProtKB-KW"/>
</dbReference>
<sequence>MTSTRRFALFDTALGVCGVCWDVAGAIVAVALPEDDRADIERYLASFDAAPGDPDPGVADTIDRIRGLMAGDDVDLSAVAVDIDALPDFDRRVYAITRDIPRGRVLTYGAVASRLGQPGAAQAVGRALGRNPIPVIIPCHRVVGAGTEVGGFSAPGGAATKSRILAAERVAGFGEPTLF</sequence>
<keyword evidence="11" id="KW-1185">Reference proteome</keyword>
<dbReference type="PANTHER" id="PTHR10815">
    <property type="entry name" value="METHYLATED-DNA--PROTEIN-CYSTEINE METHYLTRANSFERASE"/>
    <property type="match status" value="1"/>
</dbReference>
<comment type="catalytic activity">
    <reaction evidence="1">
        <text>a 4-O-methyl-thymidine in DNA + L-cysteinyl-[protein] = a thymidine in DNA + S-methyl-L-cysteinyl-[protein]</text>
        <dbReference type="Rhea" id="RHEA:53428"/>
        <dbReference type="Rhea" id="RHEA-COMP:10131"/>
        <dbReference type="Rhea" id="RHEA-COMP:10132"/>
        <dbReference type="Rhea" id="RHEA-COMP:13555"/>
        <dbReference type="Rhea" id="RHEA-COMP:13556"/>
        <dbReference type="ChEBI" id="CHEBI:29950"/>
        <dbReference type="ChEBI" id="CHEBI:82612"/>
        <dbReference type="ChEBI" id="CHEBI:137386"/>
        <dbReference type="ChEBI" id="CHEBI:137387"/>
        <dbReference type="EC" id="2.1.1.63"/>
    </reaction>
</comment>
<accession>A0AAU4K087</accession>
<dbReference type="GO" id="GO:0032259">
    <property type="term" value="P:methylation"/>
    <property type="evidence" value="ECO:0007669"/>
    <property type="project" value="UniProtKB-KW"/>
</dbReference>
<evidence type="ECO:0000256" key="6">
    <source>
        <dbReference type="ARBA" id="ARBA00022763"/>
    </source>
</evidence>
<dbReference type="EMBL" id="CP108021">
    <property type="protein sequence ID" value="WUM19432.1"/>
    <property type="molecule type" value="Genomic_DNA"/>
</dbReference>
<keyword evidence="4" id="KW-0489">Methyltransferase</keyword>
<dbReference type="CDD" id="cd06445">
    <property type="entry name" value="ATase"/>
    <property type="match status" value="1"/>
</dbReference>
<comment type="catalytic activity">
    <reaction evidence="8">
        <text>a 6-O-methyl-2'-deoxyguanosine in DNA + L-cysteinyl-[protein] = S-methyl-L-cysteinyl-[protein] + a 2'-deoxyguanosine in DNA</text>
        <dbReference type="Rhea" id="RHEA:24000"/>
        <dbReference type="Rhea" id="RHEA-COMP:10131"/>
        <dbReference type="Rhea" id="RHEA-COMP:10132"/>
        <dbReference type="Rhea" id="RHEA-COMP:11367"/>
        <dbReference type="Rhea" id="RHEA-COMP:11368"/>
        <dbReference type="ChEBI" id="CHEBI:29950"/>
        <dbReference type="ChEBI" id="CHEBI:82612"/>
        <dbReference type="ChEBI" id="CHEBI:85445"/>
        <dbReference type="ChEBI" id="CHEBI:85448"/>
        <dbReference type="EC" id="2.1.1.63"/>
    </reaction>
</comment>
<dbReference type="Pfam" id="PF01035">
    <property type="entry name" value="DNA_binding_1"/>
    <property type="match status" value="1"/>
</dbReference>
<evidence type="ECO:0000259" key="9">
    <source>
        <dbReference type="Pfam" id="PF01035"/>
    </source>
</evidence>
<proteinExistence type="inferred from homology"/>
<dbReference type="AlphaFoldDB" id="A0AAU4K087"/>
<protein>
    <recommendedName>
        <fullName evidence="3">methylated-DNA--[protein]-cysteine S-methyltransferase</fullName>
        <ecNumber evidence="3">2.1.1.63</ecNumber>
    </recommendedName>
</protein>
<dbReference type="FunFam" id="1.10.10.10:FF:000214">
    <property type="entry name" value="Methylated-DNA--protein-cysteine methyltransferase"/>
    <property type="match status" value="1"/>
</dbReference>
<evidence type="ECO:0000313" key="10">
    <source>
        <dbReference type="EMBL" id="WUM19432.1"/>
    </source>
</evidence>
<reference evidence="10 11" key="1">
    <citation type="submission" date="2022-10" db="EMBL/GenBank/DDBJ databases">
        <title>The complete genomes of actinobacterial strains from the NBC collection.</title>
        <authorList>
            <person name="Joergensen T.S."/>
            <person name="Alvarez Arevalo M."/>
            <person name="Sterndorff E.B."/>
            <person name="Faurdal D."/>
            <person name="Vuksanovic O."/>
            <person name="Mourched A.-S."/>
            <person name="Charusanti P."/>
            <person name="Shaw S."/>
            <person name="Blin K."/>
            <person name="Weber T."/>
        </authorList>
    </citation>
    <scope>NUCLEOTIDE SEQUENCE [LARGE SCALE GENOMIC DNA]</scope>
    <source>
        <strain evidence="10 11">NBC_00319</strain>
    </source>
</reference>
<keyword evidence="7" id="KW-0234">DNA repair</keyword>
<evidence type="ECO:0000256" key="3">
    <source>
        <dbReference type="ARBA" id="ARBA00011918"/>
    </source>
</evidence>
<evidence type="ECO:0000256" key="5">
    <source>
        <dbReference type="ARBA" id="ARBA00022679"/>
    </source>
</evidence>
<dbReference type="RefSeq" id="WP_328856938.1">
    <property type="nucleotide sequence ID" value="NZ_CP108021.1"/>
</dbReference>
<feature type="domain" description="Methylated-DNA-[protein]-cysteine S-methyltransferase DNA binding" evidence="9">
    <location>
        <begin position="88"/>
        <end position="170"/>
    </location>
</feature>
<dbReference type="SUPFAM" id="SSF46767">
    <property type="entry name" value="Methylated DNA-protein cysteine methyltransferase, C-terminal domain"/>
    <property type="match status" value="1"/>
</dbReference>
<evidence type="ECO:0000313" key="11">
    <source>
        <dbReference type="Proteomes" id="UP001432128"/>
    </source>
</evidence>
<keyword evidence="6" id="KW-0227">DNA damage</keyword>
<dbReference type="Gene3D" id="1.10.10.10">
    <property type="entry name" value="Winged helix-like DNA-binding domain superfamily/Winged helix DNA-binding domain"/>
    <property type="match status" value="1"/>
</dbReference>
<organism evidence="10 11">
    <name type="scientific">Williamsia herbipolensis</name>
    <dbReference type="NCBI Taxonomy" id="1603258"/>
    <lineage>
        <taxon>Bacteria</taxon>
        <taxon>Bacillati</taxon>
        <taxon>Actinomycetota</taxon>
        <taxon>Actinomycetes</taxon>
        <taxon>Mycobacteriales</taxon>
        <taxon>Nocardiaceae</taxon>
        <taxon>Williamsia</taxon>
    </lineage>
</organism>
<name>A0AAU4K087_9NOCA</name>
<dbReference type="KEGG" id="whr:OG579_17235"/>
<dbReference type="PANTHER" id="PTHR10815:SF5">
    <property type="entry name" value="METHYLATED-DNA--PROTEIN-CYSTEINE METHYLTRANSFERASE"/>
    <property type="match status" value="1"/>
</dbReference>
<evidence type="ECO:0000256" key="8">
    <source>
        <dbReference type="ARBA" id="ARBA00049348"/>
    </source>
</evidence>
<keyword evidence="5" id="KW-0808">Transferase</keyword>
<dbReference type="GO" id="GO:0003908">
    <property type="term" value="F:methylated-DNA-[protein]-cysteine S-methyltransferase activity"/>
    <property type="evidence" value="ECO:0007669"/>
    <property type="project" value="UniProtKB-EC"/>
</dbReference>
<evidence type="ECO:0000256" key="2">
    <source>
        <dbReference type="ARBA" id="ARBA00008711"/>
    </source>
</evidence>
<comment type="similarity">
    <text evidence="2">Belongs to the MGMT family.</text>
</comment>
<evidence type="ECO:0000256" key="4">
    <source>
        <dbReference type="ARBA" id="ARBA00022603"/>
    </source>
</evidence>
<dbReference type="EC" id="2.1.1.63" evidence="3"/>
<evidence type="ECO:0000256" key="7">
    <source>
        <dbReference type="ARBA" id="ARBA00023204"/>
    </source>
</evidence>
<dbReference type="PROSITE" id="PS00374">
    <property type="entry name" value="MGMT"/>
    <property type="match status" value="1"/>
</dbReference>
<dbReference type="InterPro" id="IPR014048">
    <property type="entry name" value="MethylDNA_cys_MeTrfase_DNA-bd"/>
</dbReference>
<dbReference type="Proteomes" id="UP001432128">
    <property type="component" value="Chromosome"/>
</dbReference>
<gene>
    <name evidence="10" type="ORF">OG579_17235</name>
</gene>
<evidence type="ECO:0000256" key="1">
    <source>
        <dbReference type="ARBA" id="ARBA00001286"/>
    </source>
</evidence>
<dbReference type="InterPro" id="IPR001497">
    <property type="entry name" value="MethylDNA_cys_MeTrfase_AS"/>
</dbReference>
<dbReference type="NCBIfam" id="TIGR00589">
    <property type="entry name" value="ogt"/>
    <property type="match status" value="1"/>
</dbReference>
<dbReference type="InterPro" id="IPR036388">
    <property type="entry name" value="WH-like_DNA-bd_sf"/>
</dbReference>